<sequence>MNLKYVKGSYMDEIMVDGRPVLFTLDGLPEGQEAQAQQYAEGIWNWVVEHQSQVVSHAPLIAGFKNKKWRSEGEPEVSADDITGCLQRITSIYATYQEGFDVFFDTNDVFEERSLVISIGKNFFFEGFKLL</sequence>
<comment type="caution">
    <text evidence="1">The sequence shown here is derived from an EMBL/GenBank/DDBJ whole genome shotgun (WGS) entry which is preliminary data.</text>
</comment>
<dbReference type="Proteomes" id="UP001206692">
    <property type="component" value="Unassembled WGS sequence"/>
</dbReference>
<name>A0ABT1SRX8_9FIRM</name>
<proteinExistence type="predicted"/>
<protein>
    <recommendedName>
        <fullName evidence="3">DUF2262 domain-containing protein</fullName>
    </recommendedName>
</protein>
<evidence type="ECO:0000313" key="2">
    <source>
        <dbReference type="Proteomes" id="UP001206692"/>
    </source>
</evidence>
<gene>
    <name evidence="1" type="ORF">NE675_05900</name>
</gene>
<dbReference type="EMBL" id="JANGEW010000009">
    <property type="protein sequence ID" value="MCQ5342564.1"/>
    <property type="molecule type" value="Genomic_DNA"/>
</dbReference>
<dbReference type="RefSeq" id="WP_062411519.1">
    <property type="nucleotide sequence ID" value="NZ_JAJCIO010000007.1"/>
</dbReference>
<keyword evidence="2" id="KW-1185">Reference proteome</keyword>
<accession>A0ABT1SRX8</accession>
<evidence type="ECO:0008006" key="3">
    <source>
        <dbReference type="Google" id="ProtNLM"/>
    </source>
</evidence>
<organism evidence="1 2">
    <name type="scientific">Megasphaera massiliensis</name>
    <dbReference type="NCBI Taxonomy" id="1232428"/>
    <lineage>
        <taxon>Bacteria</taxon>
        <taxon>Bacillati</taxon>
        <taxon>Bacillota</taxon>
        <taxon>Negativicutes</taxon>
        <taxon>Veillonellales</taxon>
        <taxon>Veillonellaceae</taxon>
        <taxon>Megasphaera</taxon>
    </lineage>
</organism>
<evidence type="ECO:0000313" key="1">
    <source>
        <dbReference type="EMBL" id="MCQ5342564.1"/>
    </source>
</evidence>
<reference evidence="1 2" key="1">
    <citation type="submission" date="2022-06" db="EMBL/GenBank/DDBJ databases">
        <title>Isolation of gut microbiota from human fecal samples.</title>
        <authorList>
            <person name="Pamer E.G."/>
            <person name="Barat B."/>
            <person name="Waligurski E."/>
            <person name="Medina S."/>
            <person name="Paddock L."/>
            <person name="Mostad J."/>
        </authorList>
    </citation>
    <scope>NUCLEOTIDE SEQUENCE [LARGE SCALE GENOMIC DNA]</scope>
    <source>
        <strain evidence="1 2">DFI.1.1</strain>
    </source>
</reference>